<organism evidence="1 2">
    <name type="scientific">Zosterops borbonicus</name>
    <dbReference type="NCBI Taxonomy" id="364589"/>
    <lineage>
        <taxon>Eukaryota</taxon>
        <taxon>Metazoa</taxon>
        <taxon>Chordata</taxon>
        <taxon>Craniata</taxon>
        <taxon>Vertebrata</taxon>
        <taxon>Euteleostomi</taxon>
        <taxon>Archelosauria</taxon>
        <taxon>Archosauria</taxon>
        <taxon>Dinosauria</taxon>
        <taxon>Saurischia</taxon>
        <taxon>Theropoda</taxon>
        <taxon>Coelurosauria</taxon>
        <taxon>Aves</taxon>
        <taxon>Neognathae</taxon>
        <taxon>Neoaves</taxon>
        <taxon>Telluraves</taxon>
        <taxon>Australaves</taxon>
        <taxon>Passeriformes</taxon>
        <taxon>Sylvioidea</taxon>
        <taxon>Zosteropidae</taxon>
        <taxon>Zosterops</taxon>
    </lineage>
</organism>
<reference evidence="1" key="1">
    <citation type="submission" date="2019-04" db="EMBL/GenBank/DDBJ databases">
        <title>Genome assembly of Zosterops borbonicus 15179.</title>
        <authorList>
            <person name="Leroy T."/>
            <person name="Anselmetti Y."/>
            <person name="Tilak M.-K."/>
            <person name="Nabholz B."/>
        </authorList>
    </citation>
    <scope>NUCLEOTIDE SEQUENCE</scope>
    <source>
        <strain evidence="1">HGM_15179</strain>
        <tissue evidence="1">Muscle</tissue>
    </source>
</reference>
<feature type="non-terminal residue" evidence="1">
    <location>
        <position position="1"/>
    </location>
</feature>
<dbReference type="AlphaFoldDB" id="A0A8K1GEN6"/>
<evidence type="ECO:0000313" key="1">
    <source>
        <dbReference type="EMBL" id="TRZ16616.1"/>
    </source>
</evidence>
<dbReference type="Proteomes" id="UP000796761">
    <property type="component" value="Unassembled WGS sequence"/>
</dbReference>
<comment type="caution">
    <text evidence="1">The sequence shown here is derived from an EMBL/GenBank/DDBJ whole genome shotgun (WGS) entry which is preliminary data.</text>
</comment>
<evidence type="ECO:0000313" key="2">
    <source>
        <dbReference type="Proteomes" id="UP000796761"/>
    </source>
</evidence>
<keyword evidence="2" id="KW-1185">Reference proteome</keyword>
<feature type="non-terminal residue" evidence="1">
    <location>
        <position position="102"/>
    </location>
</feature>
<proteinExistence type="predicted"/>
<gene>
    <name evidence="1" type="ORF">HGM15179_010506</name>
</gene>
<name>A0A8K1GEN6_9PASS</name>
<protein>
    <submittedName>
        <fullName evidence="1">Uncharacterized protein</fullName>
    </submittedName>
</protein>
<accession>A0A8K1GEN6</accession>
<dbReference type="EMBL" id="SWJQ01000306">
    <property type="protein sequence ID" value="TRZ16616.1"/>
    <property type="molecule type" value="Genomic_DNA"/>
</dbReference>
<sequence length="102" mass="10550">RCGGGGKRRGKDLIAMEQIPYPWLHPACGTMSDAFLQRGCPKCASHSGKRCSSCLSAPPGSTLQAPGPALSTLNISCMSLDLTAVPNTGGGIRAAEFGFVQK</sequence>